<keyword evidence="1 3" id="KW-0732">Signal</keyword>
<evidence type="ECO:0000313" key="5">
    <source>
        <dbReference type="EMBL" id="HIW92937.1"/>
    </source>
</evidence>
<accession>A0A9D1UM76</accession>
<dbReference type="Gene3D" id="3.40.50.2300">
    <property type="match status" value="2"/>
</dbReference>
<evidence type="ECO:0000313" key="6">
    <source>
        <dbReference type="Proteomes" id="UP000824192"/>
    </source>
</evidence>
<dbReference type="AlphaFoldDB" id="A0A9D1UM76"/>
<dbReference type="PROSITE" id="PS51257">
    <property type="entry name" value="PROKAR_LIPOPROTEIN"/>
    <property type="match status" value="1"/>
</dbReference>
<evidence type="ECO:0000259" key="4">
    <source>
        <dbReference type="Pfam" id="PF02608"/>
    </source>
</evidence>
<dbReference type="Proteomes" id="UP000824192">
    <property type="component" value="Unassembled WGS sequence"/>
</dbReference>
<dbReference type="InterPro" id="IPR003760">
    <property type="entry name" value="PnrA-like"/>
</dbReference>
<organism evidence="5 6">
    <name type="scientific">Candidatus Flavonifractor merdipullorum</name>
    <dbReference type="NCBI Taxonomy" id="2838590"/>
    <lineage>
        <taxon>Bacteria</taxon>
        <taxon>Bacillati</taxon>
        <taxon>Bacillota</taxon>
        <taxon>Clostridia</taxon>
        <taxon>Eubacteriales</taxon>
        <taxon>Oscillospiraceae</taxon>
        <taxon>Flavonifractor</taxon>
    </lineage>
</organism>
<feature type="signal peptide" evidence="3">
    <location>
        <begin position="1"/>
        <end position="19"/>
    </location>
</feature>
<feature type="chain" id="PRO_5039170512" evidence="3">
    <location>
        <begin position="20"/>
        <end position="403"/>
    </location>
</feature>
<evidence type="ECO:0000256" key="1">
    <source>
        <dbReference type="ARBA" id="ARBA00022729"/>
    </source>
</evidence>
<dbReference type="EMBL" id="DXGA01000004">
    <property type="protein sequence ID" value="HIW92937.1"/>
    <property type="molecule type" value="Genomic_DNA"/>
</dbReference>
<feature type="region of interest" description="Disordered" evidence="2">
    <location>
        <begin position="25"/>
        <end position="47"/>
    </location>
</feature>
<evidence type="ECO:0000256" key="3">
    <source>
        <dbReference type="SAM" id="SignalP"/>
    </source>
</evidence>
<feature type="domain" description="ABC transporter substrate-binding protein PnrA-like" evidence="4">
    <location>
        <begin position="55"/>
        <end position="338"/>
    </location>
</feature>
<evidence type="ECO:0000256" key="2">
    <source>
        <dbReference type="SAM" id="MobiDB-lite"/>
    </source>
</evidence>
<protein>
    <submittedName>
        <fullName evidence="5">BMP family ABC transporter substrate-binding protein</fullName>
    </submittedName>
</protein>
<feature type="compositionally biased region" description="Low complexity" evidence="2">
    <location>
        <begin position="25"/>
        <end position="42"/>
    </location>
</feature>
<dbReference type="PANTHER" id="PTHR43208">
    <property type="entry name" value="ABC TRANSPORTER SUBSTRATE-BINDING PROTEIN"/>
    <property type="match status" value="1"/>
</dbReference>
<name>A0A9D1UM76_9FIRM</name>
<dbReference type="CDD" id="cd19963">
    <property type="entry name" value="PBP1_BMP-like"/>
    <property type="match status" value="1"/>
</dbReference>
<gene>
    <name evidence="5" type="ORF">H9868_00175</name>
</gene>
<dbReference type="GO" id="GO:0005886">
    <property type="term" value="C:plasma membrane"/>
    <property type="evidence" value="ECO:0007669"/>
    <property type="project" value="InterPro"/>
</dbReference>
<reference evidence="5" key="2">
    <citation type="submission" date="2021-04" db="EMBL/GenBank/DDBJ databases">
        <authorList>
            <person name="Gilroy R."/>
        </authorList>
    </citation>
    <scope>NUCLEOTIDE SEQUENCE</scope>
    <source>
        <strain evidence="5">ChiGjej6B6-1540</strain>
    </source>
</reference>
<comment type="caution">
    <text evidence="5">The sequence shown here is derived from an EMBL/GenBank/DDBJ whole genome shotgun (WGS) entry which is preliminary data.</text>
</comment>
<dbReference type="PANTHER" id="PTHR43208:SF1">
    <property type="entry name" value="ABC TRANSPORTER SUBSTRATE-BINDING PROTEIN"/>
    <property type="match status" value="1"/>
</dbReference>
<sequence>MKKRIFALLLAGAMIFGLAACSNGDTKTSTTPDSQTSTTPDDGGATGGIAKEELKVGFVHVGDESDMGYTYNMVQGVKEMQENLGLSDDQIVTKYNVTEDDACADALNELLDAECDIIIATSFGFGPYVVQAARDNPEVQFCHLTGTDAASSGLSNLHNAFADIYQGRYLAGIVAGMKSLETGNNKLGYVGAYPYAEVISGYTAFYLGAKSVNPDVTMDVIYTNTWNDASLESQTAQALIDRGCGIVSQHSDSTGPATTAEAAGAFQVGYNSDMISAAPGASLISTRIDWGIYFTEAVQAMIDGTEIPADWCKGYGDGAVVMTALNEDIAAEGTAEALEKAEAGLADGSIQVFAGPLTGTNAAGDELNLAEGEAFVESDVAGGKTSAPYFDYIVDGITVVGEQ</sequence>
<reference evidence="5" key="1">
    <citation type="journal article" date="2021" name="PeerJ">
        <title>Extensive microbial diversity within the chicken gut microbiome revealed by metagenomics and culture.</title>
        <authorList>
            <person name="Gilroy R."/>
            <person name="Ravi A."/>
            <person name="Getino M."/>
            <person name="Pursley I."/>
            <person name="Horton D.L."/>
            <person name="Alikhan N.F."/>
            <person name="Baker D."/>
            <person name="Gharbi K."/>
            <person name="Hall N."/>
            <person name="Watson M."/>
            <person name="Adriaenssens E.M."/>
            <person name="Foster-Nyarko E."/>
            <person name="Jarju S."/>
            <person name="Secka A."/>
            <person name="Antonio M."/>
            <person name="Oren A."/>
            <person name="Chaudhuri R.R."/>
            <person name="La Ragione R."/>
            <person name="Hildebrand F."/>
            <person name="Pallen M.J."/>
        </authorList>
    </citation>
    <scope>NUCLEOTIDE SEQUENCE</scope>
    <source>
        <strain evidence="5">ChiGjej6B6-1540</strain>
    </source>
</reference>
<proteinExistence type="predicted"/>
<dbReference type="InterPro" id="IPR052910">
    <property type="entry name" value="ABC-Purine-Binding"/>
</dbReference>
<dbReference type="Pfam" id="PF02608">
    <property type="entry name" value="Bmp"/>
    <property type="match status" value="1"/>
</dbReference>